<gene>
    <name evidence="2" type="ORF">FQ377_01520</name>
</gene>
<evidence type="ECO:0000259" key="1">
    <source>
        <dbReference type="Pfam" id="PF13472"/>
    </source>
</evidence>
<dbReference type="Pfam" id="PF13472">
    <property type="entry name" value="Lipase_GDSL_2"/>
    <property type="match status" value="1"/>
</dbReference>
<evidence type="ECO:0000313" key="3">
    <source>
        <dbReference type="Proteomes" id="UP000323410"/>
    </source>
</evidence>
<dbReference type="GO" id="GO:0016787">
    <property type="term" value="F:hydrolase activity"/>
    <property type="evidence" value="ECO:0007669"/>
    <property type="project" value="UniProtKB-KW"/>
</dbReference>
<dbReference type="SUPFAM" id="SSF52266">
    <property type="entry name" value="SGNH hydrolase"/>
    <property type="match status" value="1"/>
</dbReference>
<accession>A0A5D0XVB7</accession>
<reference evidence="2 3" key="1">
    <citation type="submission" date="2019-08" db="EMBL/GenBank/DDBJ databases">
        <title>Genone of Arthrobacter echini P9.</title>
        <authorList>
            <person name="Bowman J.P."/>
        </authorList>
    </citation>
    <scope>NUCLEOTIDE SEQUENCE [LARGE SCALE GENOMIC DNA]</scope>
    <source>
        <strain evidence="2 3">P9</strain>
    </source>
</reference>
<organism evidence="2 3">
    <name type="scientific">Arthrobacter echini</name>
    <dbReference type="NCBI Taxonomy" id="1529066"/>
    <lineage>
        <taxon>Bacteria</taxon>
        <taxon>Bacillati</taxon>
        <taxon>Actinomycetota</taxon>
        <taxon>Actinomycetes</taxon>
        <taxon>Micrococcales</taxon>
        <taxon>Micrococcaceae</taxon>
        <taxon>Arthrobacter</taxon>
    </lineage>
</organism>
<keyword evidence="3" id="KW-1185">Reference proteome</keyword>
<feature type="domain" description="SGNH hydrolase-type esterase" evidence="1">
    <location>
        <begin position="70"/>
        <end position="236"/>
    </location>
</feature>
<dbReference type="InterPro" id="IPR036514">
    <property type="entry name" value="SGNH_hydro_sf"/>
</dbReference>
<dbReference type="EMBL" id="VSLD01000001">
    <property type="protein sequence ID" value="TYD00735.1"/>
    <property type="molecule type" value="Genomic_DNA"/>
</dbReference>
<keyword evidence="2" id="KW-0378">Hydrolase</keyword>
<protein>
    <submittedName>
        <fullName evidence="2">SGNH/GDSL hydrolase family protein</fullName>
    </submittedName>
</protein>
<dbReference type="OrthoDB" id="8215557at2"/>
<dbReference type="InterPro" id="IPR013830">
    <property type="entry name" value="SGNH_hydro"/>
</dbReference>
<comment type="caution">
    <text evidence="2">The sequence shown here is derived from an EMBL/GenBank/DDBJ whole genome shotgun (WGS) entry which is preliminary data.</text>
</comment>
<evidence type="ECO:0000313" key="2">
    <source>
        <dbReference type="EMBL" id="TYD00735.1"/>
    </source>
</evidence>
<dbReference type="Proteomes" id="UP000323410">
    <property type="component" value="Unassembled WGS sequence"/>
</dbReference>
<name>A0A5D0XVB7_9MICC</name>
<sequence length="259" mass="26162">MCRVGTGSTAVAHVVPRRGSSVSALSASVQAARRTLGPGSYFHAGPIPLGPVARGGHHVPDRTRATSGGAGGAAGVAADRTWPQTGLREAGYDVRFVGAGGTGFVASNGSGALNYPAALAGGRWVLPCTDPALIGVEGGGNDATRGATDTQIGGGADAVISTLTRTYPTSKIVMIGTLARGSADGGARRTAVDKVLGAHAADHQVAFTSAGDWLTRYGASHQLPDRVHVTQAGHDLLAGVLAHRLITLNLTSTDLMHQH</sequence>
<dbReference type="CDD" id="cd00229">
    <property type="entry name" value="SGNH_hydrolase"/>
    <property type="match status" value="1"/>
</dbReference>
<dbReference type="AlphaFoldDB" id="A0A5D0XVB7"/>
<proteinExistence type="predicted"/>
<dbReference type="Gene3D" id="3.40.50.1110">
    <property type="entry name" value="SGNH hydrolase"/>
    <property type="match status" value="1"/>
</dbReference>